<dbReference type="Proteomes" id="UP000824782">
    <property type="component" value="Unassembled WGS sequence"/>
</dbReference>
<evidence type="ECO:0000313" key="2">
    <source>
        <dbReference type="Proteomes" id="UP000824782"/>
    </source>
</evidence>
<accession>A0AAV6Z9C1</accession>
<gene>
    <name evidence="1" type="ORF">GDO81_026557</name>
</gene>
<reference evidence="1" key="1">
    <citation type="thesis" date="2020" institute="ProQuest LLC" country="789 East Eisenhower Parkway, Ann Arbor, MI, USA">
        <title>Comparative Genomics and Chromosome Evolution.</title>
        <authorList>
            <person name="Mudd A.B."/>
        </authorList>
    </citation>
    <scope>NUCLEOTIDE SEQUENCE</scope>
    <source>
        <strain evidence="1">237g6f4</strain>
        <tissue evidence="1">Blood</tissue>
    </source>
</reference>
<name>A0AAV6Z9C1_ENGPU</name>
<dbReference type="AlphaFoldDB" id="A0AAV6Z9C1"/>
<evidence type="ECO:0000313" key="1">
    <source>
        <dbReference type="EMBL" id="KAG8542533.1"/>
    </source>
</evidence>
<keyword evidence="2" id="KW-1185">Reference proteome</keyword>
<protein>
    <submittedName>
        <fullName evidence="1">Uncharacterized protein</fullName>
    </submittedName>
</protein>
<comment type="caution">
    <text evidence="1">The sequence shown here is derived from an EMBL/GenBank/DDBJ whole genome shotgun (WGS) entry which is preliminary data.</text>
</comment>
<organism evidence="1 2">
    <name type="scientific">Engystomops pustulosus</name>
    <name type="common">Tungara frog</name>
    <name type="synonym">Physalaemus pustulosus</name>
    <dbReference type="NCBI Taxonomy" id="76066"/>
    <lineage>
        <taxon>Eukaryota</taxon>
        <taxon>Metazoa</taxon>
        <taxon>Chordata</taxon>
        <taxon>Craniata</taxon>
        <taxon>Vertebrata</taxon>
        <taxon>Euteleostomi</taxon>
        <taxon>Amphibia</taxon>
        <taxon>Batrachia</taxon>
        <taxon>Anura</taxon>
        <taxon>Neobatrachia</taxon>
        <taxon>Hyloidea</taxon>
        <taxon>Leptodactylidae</taxon>
        <taxon>Leiuperinae</taxon>
        <taxon>Engystomops</taxon>
    </lineage>
</organism>
<sequence>MVFVHFSFPFSSKSPNISIAFIKSSSVIPTDLPLAMVNPAAAPNLKQESSRAFLSAVTSESLLLSDATLTTLLSTFSSPVAKLSLKSTSFQTSDVLSFSESVMLPTFCTFSLSDLSTFSFLTCVKSNWLPAFSKIEESSLISAFWLSVKMSCKVD</sequence>
<dbReference type="EMBL" id="WNYA01004826">
    <property type="protein sequence ID" value="KAG8542533.1"/>
    <property type="molecule type" value="Genomic_DNA"/>
</dbReference>
<proteinExistence type="predicted"/>